<feature type="compositionally biased region" description="Basic and acidic residues" evidence="6">
    <location>
        <begin position="94"/>
        <end position="118"/>
    </location>
</feature>
<reference evidence="7" key="1">
    <citation type="submission" date="2020-06" db="EMBL/GenBank/DDBJ databases">
        <authorList>
            <consortium name="Plant Systems Biology data submission"/>
        </authorList>
    </citation>
    <scope>NUCLEOTIDE SEQUENCE</scope>
    <source>
        <strain evidence="7">D6</strain>
    </source>
</reference>
<name>A0A9N8HXU0_9STRA</name>
<evidence type="ECO:0000256" key="3">
    <source>
        <dbReference type="ARBA" id="ARBA00022741"/>
    </source>
</evidence>
<proteinExistence type="predicted"/>
<dbReference type="InterPro" id="IPR030616">
    <property type="entry name" value="Aur-like"/>
</dbReference>
<comment type="caution">
    <text evidence="7">The sequence shown here is derived from an EMBL/GenBank/DDBJ whole genome shotgun (WGS) entry which is preliminary data.</text>
</comment>
<dbReference type="GO" id="GO:0004674">
    <property type="term" value="F:protein serine/threonine kinase activity"/>
    <property type="evidence" value="ECO:0007669"/>
    <property type="project" value="UniProtKB-KW"/>
</dbReference>
<keyword evidence="4" id="KW-0418">Kinase</keyword>
<dbReference type="OrthoDB" id="40902at2759"/>
<keyword evidence="1" id="KW-0723">Serine/threonine-protein kinase</keyword>
<dbReference type="Proteomes" id="UP001153069">
    <property type="component" value="Unassembled WGS sequence"/>
</dbReference>
<evidence type="ECO:0000313" key="8">
    <source>
        <dbReference type="Proteomes" id="UP001153069"/>
    </source>
</evidence>
<organism evidence="7 8">
    <name type="scientific">Seminavis robusta</name>
    <dbReference type="NCBI Taxonomy" id="568900"/>
    <lineage>
        <taxon>Eukaryota</taxon>
        <taxon>Sar</taxon>
        <taxon>Stramenopiles</taxon>
        <taxon>Ochrophyta</taxon>
        <taxon>Bacillariophyta</taxon>
        <taxon>Bacillariophyceae</taxon>
        <taxon>Bacillariophycidae</taxon>
        <taxon>Naviculales</taxon>
        <taxon>Naviculaceae</taxon>
        <taxon>Seminavis</taxon>
    </lineage>
</organism>
<accession>A0A9N8HXU0</accession>
<evidence type="ECO:0000256" key="2">
    <source>
        <dbReference type="ARBA" id="ARBA00022679"/>
    </source>
</evidence>
<dbReference type="SUPFAM" id="SSF56112">
    <property type="entry name" value="Protein kinase-like (PK-like)"/>
    <property type="match status" value="1"/>
</dbReference>
<sequence length="138" mass="15598">MMWRSTNRLLMGTLTSRAQSGRQYSDQAKDFVSKLLTYKDEERPTAEEALSHPWITGDNSGVPFAAAEPQIVWSAGKHNTPTEQSKDLAMFVATRKEQDQPEARHDRHKGTEKDEDVSATRQVPPEPHKLTPSLLKNQ</sequence>
<dbReference type="PANTHER" id="PTHR24350">
    <property type="entry name" value="SERINE/THREONINE-PROTEIN KINASE IAL-RELATED"/>
    <property type="match status" value="1"/>
</dbReference>
<evidence type="ECO:0000256" key="5">
    <source>
        <dbReference type="ARBA" id="ARBA00022840"/>
    </source>
</evidence>
<evidence type="ECO:0000256" key="6">
    <source>
        <dbReference type="SAM" id="MobiDB-lite"/>
    </source>
</evidence>
<dbReference type="AlphaFoldDB" id="A0A9N8HXU0"/>
<dbReference type="EMBL" id="CAICTM010001866">
    <property type="protein sequence ID" value="CAB9526678.1"/>
    <property type="molecule type" value="Genomic_DNA"/>
</dbReference>
<keyword evidence="3" id="KW-0547">Nucleotide-binding</keyword>
<protein>
    <submittedName>
        <fullName evidence="7">Uncharacterized protein</fullName>
    </submittedName>
</protein>
<evidence type="ECO:0000313" key="7">
    <source>
        <dbReference type="EMBL" id="CAB9526678.1"/>
    </source>
</evidence>
<keyword evidence="8" id="KW-1185">Reference proteome</keyword>
<evidence type="ECO:0000256" key="4">
    <source>
        <dbReference type="ARBA" id="ARBA00022777"/>
    </source>
</evidence>
<dbReference type="Gene3D" id="1.10.510.10">
    <property type="entry name" value="Transferase(Phosphotransferase) domain 1"/>
    <property type="match status" value="1"/>
</dbReference>
<dbReference type="InterPro" id="IPR011009">
    <property type="entry name" value="Kinase-like_dom_sf"/>
</dbReference>
<gene>
    <name evidence="7" type="ORF">SEMRO_1868_G302590.1</name>
</gene>
<keyword evidence="2" id="KW-0808">Transferase</keyword>
<evidence type="ECO:0000256" key="1">
    <source>
        <dbReference type="ARBA" id="ARBA00022527"/>
    </source>
</evidence>
<keyword evidence="5" id="KW-0067">ATP-binding</keyword>
<feature type="region of interest" description="Disordered" evidence="6">
    <location>
        <begin position="92"/>
        <end position="138"/>
    </location>
</feature>
<dbReference type="GO" id="GO:0005524">
    <property type="term" value="F:ATP binding"/>
    <property type="evidence" value="ECO:0007669"/>
    <property type="project" value="UniProtKB-KW"/>
</dbReference>